<dbReference type="AlphaFoldDB" id="A0A6C0C3Z2"/>
<keyword evidence="1" id="KW-0812">Transmembrane</keyword>
<dbReference type="EMBL" id="MN739338">
    <property type="protein sequence ID" value="QHS99317.1"/>
    <property type="molecule type" value="Genomic_DNA"/>
</dbReference>
<proteinExistence type="predicted"/>
<accession>A0A6C0C3Z2</accession>
<evidence type="ECO:0000256" key="1">
    <source>
        <dbReference type="SAM" id="Phobius"/>
    </source>
</evidence>
<evidence type="ECO:0000313" key="2">
    <source>
        <dbReference type="EMBL" id="QHS99317.1"/>
    </source>
</evidence>
<organism evidence="2">
    <name type="scientific">viral metagenome</name>
    <dbReference type="NCBI Taxonomy" id="1070528"/>
    <lineage>
        <taxon>unclassified sequences</taxon>
        <taxon>metagenomes</taxon>
        <taxon>organismal metagenomes</taxon>
    </lineage>
</organism>
<feature type="transmembrane region" description="Helical" evidence="1">
    <location>
        <begin position="12"/>
        <end position="30"/>
    </location>
</feature>
<protein>
    <submittedName>
        <fullName evidence="2">Uncharacterized protein</fullName>
    </submittedName>
</protein>
<keyword evidence="1" id="KW-0472">Membrane</keyword>
<sequence length="46" mass="5240">MNKGKYKRHVIMFIVMVVVGMLFNPMNILADKITDLYLSLCFTAGC</sequence>
<keyword evidence="1" id="KW-1133">Transmembrane helix</keyword>
<name>A0A6C0C3Z2_9ZZZZ</name>
<reference evidence="2" key="1">
    <citation type="journal article" date="2020" name="Nature">
        <title>Giant virus diversity and host interactions through global metagenomics.</title>
        <authorList>
            <person name="Schulz F."/>
            <person name="Roux S."/>
            <person name="Paez-Espino D."/>
            <person name="Jungbluth S."/>
            <person name="Walsh D.A."/>
            <person name="Denef V.J."/>
            <person name="McMahon K.D."/>
            <person name="Konstantinidis K.T."/>
            <person name="Eloe-Fadrosh E.A."/>
            <person name="Kyrpides N.C."/>
            <person name="Woyke T."/>
        </authorList>
    </citation>
    <scope>NUCLEOTIDE SEQUENCE</scope>
    <source>
        <strain evidence="2">GVMAG-M-3300020185-33</strain>
    </source>
</reference>